<evidence type="ECO:0000313" key="1">
    <source>
        <dbReference type="EMBL" id="AFI83272.1"/>
    </source>
</evidence>
<dbReference type="EMBL" id="CP003390">
    <property type="protein sequence ID" value="AFI83272.1"/>
    <property type="molecule type" value="Genomic_DNA"/>
</dbReference>
<protein>
    <submittedName>
        <fullName evidence="1">Uncharacterized protein</fullName>
    </submittedName>
</protein>
<evidence type="ECO:0000313" key="2">
    <source>
        <dbReference type="Proteomes" id="UP000009144"/>
    </source>
</evidence>
<dbReference type="Proteomes" id="UP000009144">
    <property type="component" value="Chromosome"/>
</dbReference>
<gene>
    <name evidence="1" type="ordered locus">Q7A_421</name>
</gene>
<name>I1XFV3_METNJ</name>
<reference evidence="1 2" key="1">
    <citation type="journal article" date="2012" name="J. Bacteriol.">
        <title>Complete genome sequences of Methylophaga sp. strain JAM1 and Methylophaga sp. strain JAM7.</title>
        <authorList>
            <person name="Villeneuve C."/>
            <person name="Martineau C."/>
            <person name="Mauffrey F."/>
            <person name="Villemur R."/>
        </authorList>
    </citation>
    <scope>NUCLEOTIDE SEQUENCE [LARGE SCALE GENOMIC DNA]</scope>
    <source>
        <strain evidence="1 2">JAM1</strain>
    </source>
</reference>
<organism evidence="1 2">
    <name type="scientific">Methylophaga nitratireducenticrescens</name>
    <dbReference type="NCBI Taxonomy" id="754476"/>
    <lineage>
        <taxon>Bacteria</taxon>
        <taxon>Pseudomonadati</taxon>
        <taxon>Pseudomonadota</taxon>
        <taxon>Gammaproteobacteria</taxon>
        <taxon>Thiotrichales</taxon>
        <taxon>Piscirickettsiaceae</taxon>
        <taxon>Methylophaga</taxon>
    </lineage>
</organism>
<accession>I1XFV3</accession>
<dbReference type="PATRIC" id="fig|754476.3.peg.417"/>
<proteinExistence type="predicted"/>
<keyword evidence="2" id="KW-1185">Reference proteome</keyword>
<sequence length="45" mass="5123">MGHNLFYPTGLLLGDLMLRQNLDLSYSYGNNETSNKYCLNPISQL</sequence>
<dbReference type="AlphaFoldDB" id="I1XFV3"/>
<dbReference type="STRING" id="754476.Q7A_421"/>
<dbReference type="HOGENOM" id="CLU_3201920_0_0_6"/>
<reference evidence="1 2" key="2">
    <citation type="journal article" date="2013" name="Int. J. Syst. Evol. Microbiol.">
        <title>Methylophaga nitratireducenticrescens sp. nov. and Methylophaga frappieri sp. nov., isolated from the biofilm of the methanol-fed denitrification system treating the seawater at the Montreal Biodome.</title>
        <authorList>
            <person name="Villeneuve C."/>
            <person name="Martineau C."/>
            <person name="Mauffrey F."/>
            <person name="Villemur R."/>
        </authorList>
    </citation>
    <scope>NUCLEOTIDE SEQUENCE [LARGE SCALE GENOMIC DNA]</scope>
    <source>
        <strain evidence="1 2">JAM1</strain>
    </source>
</reference>